<gene>
    <name evidence="2" type="ORF">AC579_7010</name>
</gene>
<dbReference type="STRING" id="113226.A0A139HD97"/>
<dbReference type="OrthoDB" id="3650590at2759"/>
<evidence type="ECO:0000313" key="2">
    <source>
        <dbReference type="EMBL" id="KXT00418.1"/>
    </source>
</evidence>
<dbReference type="EMBL" id="LFZO01000682">
    <property type="protein sequence ID" value="KXT00418.1"/>
    <property type="molecule type" value="Genomic_DNA"/>
</dbReference>
<feature type="region of interest" description="Disordered" evidence="1">
    <location>
        <begin position="1"/>
        <end position="24"/>
    </location>
</feature>
<dbReference type="Proteomes" id="UP000073492">
    <property type="component" value="Unassembled WGS sequence"/>
</dbReference>
<dbReference type="AlphaFoldDB" id="A0A139HD97"/>
<name>A0A139HD97_9PEZI</name>
<accession>A0A139HD97</accession>
<evidence type="ECO:0000313" key="3">
    <source>
        <dbReference type="Proteomes" id="UP000073492"/>
    </source>
</evidence>
<sequence length="186" mass="20057">MRTGSMRVSGQSESSQEDEGNPRFAGRILGASRMCIKSQTLSAKSKTSANHSLPVQSQTPVPPAQRFYPASTINMHFIAIVSALFTASAFAAPQWGGRFPEGSQGFRDGNQEGPYHGRCSCTRDGVPDQWLGAQACRDLHSQYPNLNWDGHGCVDFNGRGVEANGFRRACQRQAGGYAVVDAKCGN</sequence>
<organism evidence="2 3">
    <name type="scientific">Pseudocercospora musae</name>
    <dbReference type="NCBI Taxonomy" id="113226"/>
    <lineage>
        <taxon>Eukaryota</taxon>
        <taxon>Fungi</taxon>
        <taxon>Dikarya</taxon>
        <taxon>Ascomycota</taxon>
        <taxon>Pezizomycotina</taxon>
        <taxon>Dothideomycetes</taxon>
        <taxon>Dothideomycetidae</taxon>
        <taxon>Mycosphaerellales</taxon>
        <taxon>Mycosphaerellaceae</taxon>
        <taxon>Pseudocercospora</taxon>
    </lineage>
</organism>
<evidence type="ECO:0000256" key="1">
    <source>
        <dbReference type="SAM" id="MobiDB-lite"/>
    </source>
</evidence>
<comment type="caution">
    <text evidence="2">The sequence shown here is derived from an EMBL/GenBank/DDBJ whole genome shotgun (WGS) entry which is preliminary data.</text>
</comment>
<proteinExistence type="predicted"/>
<protein>
    <submittedName>
        <fullName evidence="2">Uncharacterized protein</fullName>
    </submittedName>
</protein>
<reference evidence="2 3" key="1">
    <citation type="submission" date="2015-07" db="EMBL/GenBank/DDBJ databases">
        <title>Comparative genomics of the Sigatoka disease complex on banana suggests a link between parallel evolutionary changes in Pseudocercospora fijiensis and Pseudocercospora eumusae and increased virulence on the banana host.</title>
        <authorList>
            <person name="Chang T.-C."/>
            <person name="Salvucci A."/>
            <person name="Crous P.W."/>
            <person name="Stergiopoulos I."/>
        </authorList>
    </citation>
    <scope>NUCLEOTIDE SEQUENCE [LARGE SCALE GENOMIC DNA]</scope>
    <source>
        <strain evidence="2 3">CBS 116634</strain>
    </source>
</reference>
<keyword evidence="3" id="KW-1185">Reference proteome</keyword>